<feature type="domain" description="C2H2-type" evidence="12">
    <location>
        <begin position="309"/>
        <end position="336"/>
    </location>
</feature>
<dbReference type="GO" id="GO:0045892">
    <property type="term" value="P:negative regulation of DNA-templated transcription"/>
    <property type="evidence" value="ECO:0007669"/>
    <property type="project" value="UniProtKB-ARBA"/>
</dbReference>
<evidence type="ECO:0000256" key="7">
    <source>
        <dbReference type="ARBA" id="ARBA00023015"/>
    </source>
</evidence>
<evidence type="ECO:0000256" key="2">
    <source>
        <dbReference type="ARBA" id="ARBA00006991"/>
    </source>
</evidence>
<keyword evidence="7" id="KW-0805">Transcription regulation</keyword>
<feature type="region of interest" description="Disordered" evidence="11">
    <location>
        <begin position="108"/>
        <end position="147"/>
    </location>
</feature>
<evidence type="ECO:0000259" key="12">
    <source>
        <dbReference type="PROSITE" id="PS50157"/>
    </source>
</evidence>
<evidence type="ECO:0000313" key="15">
    <source>
        <dbReference type="RefSeq" id="XP_019283359.2"/>
    </source>
</evidence>
<dbReference type="SMART" id="SM00355">
    <property type="entry name" value="ZnF_C2H2"/>
    <property type="match status" value="9"/>
</dbReference>
<reference evidence="15 16" key="1">
    <citation type="submission" date="2025-04" db="UniProtKB">
        <authorList>
            <consortium name="RefSeq"/>
        </authorList>
    </citation>
    <scope>IDENTIFICATION</scope>
    <source>
        <tissue evidence="15 16">Whole blood</tissue>
    </source>
</reference>
<dbReference type="Gene3D" id="6.10.140.140">
    <property type="match status" value="1"/>
</dbReference>
<keyword evidence="14" id="KW-1185">Reference proteome</keyword>
<comment type="subcellular location">
    <subcellularLocation>
        <location evidence="1">Nucleus</location>
    </subcellularLocation>
</comment>
<dbReference type="AlphaFoldDB" id="A0A9V1EKA2"/>
<evidence type="ECO:0000256" key="8">
    <source>
        <dbReference type="ARBA" id="ARBA00023163"/>
    </source>
</evidence>
<feature type="compositionally biased region" description="Basic and acidic residues" evidence="11">
    <location>
        <begin position="125"/>
        <end position="140"/>
    </location>
</feature>
<dbReference type="PROSITE" id="PS50157">
    <property type="entry name" value="ZINC_FINGER_C2H2_2"/>
    <property type="match status" value="9"/>
</dbReference>
<keyword evidence="5 10" id="KW-0863">Zinc-finger</keyword>
<dbReference type="RefSeq" id="XP_019283359.2">
    <property type="nucleotide sequence ID" value="XM_019427814.2"/>
</dbReference>
<dbReference type="Gene3D" id="3.30.160.60">
    <property type="entry name" value="Classic Zinc Finger"/>
    <property type="match status" value="9"/>
</dbReference>
<evidence type="ECO:0000256" key="1">
    <source>
        <dbReference type="ARBA" id="ARBA00004123"/>
    </source>
</evidence>
<keyword evidence="8" id="KW-0804">Transcription</keyword>
<evidence type="ECO:0000256" key="9">
    <source>
        <dbReference type="ARBA" id="ARBA00023242"/>
    </source>
</evidence>
<dbReference type="GO" id="GO:0008270">
    <property type="term" value="F:zinc ion binding"/>
    <property type="evidence" value="ECO:0007669"/>
    <property type="project" value="UniProtKB-KW"/>
</dbReference>
<dbReference type="RefSeq" id="XP_019283361.2">
    <property type="nucleotide sequence ID" value="XM_019427816.2"/>
</dbReference>
<evidence type="ECO:0000313" key="16">
    <source>
        <dbReference type="RefSeq" id="XP_019283361.2"/>
    </source>
</evidence>
<dbReference type="Pfam" id="PF01352">
    <property type="entry name" value="KRAB"/>
    <property type="match status" value="1"/>
</dbReference>
<keyword evidence="4" id="KW-0677">Repeat</keyword>
<dbReference type="FunFam" id="3.30.160.60:FF:002343">
    <property type="entry name" value="Zinc finger protein 33A"/>
    <property type="match status" value="1"/>
</dbReference>
<protein>
    <submittedName>
        <fullName evidence="15 16">Zinc finger protein 121-like</fullName>
    </submittedName>
</protein>
<dbReference type="CDD" id="cd07765">
    <property type="entry name" value="KRAB_A-box"/>
    <property type="match status" value="1"/>
</dbReference>
<name>A0A9V1EKA2_PANPR</name>
<gene>
    <name evidence="15 16" type="primary">LOC109254144</name>
</gene>
<organism evidence="14 16">
    <name type="scientific">Panthera pardus</name>
    <name type="common">Leopard</name>
    <name type="synonym">Felis pardus</name>
    <dbReference type="NCBI Taxonomy" id="9691"/>
    <lineage>
        <taxon>Eukaryota</taxon>
        <taxon>Metazoa</taxon>
        <taxon>Chordata</taxon>
        <taxon>Craniata</taxon>
        <taxon>Vertebrata</taxon>
        <taxon>Euteleostomi</taxon>
        <taxon>Mammalia</taxon>
        <taxon>Eutheria</taxon>
        <taxon>Laurasiatheria</taxon>
        <taxon>Carnivora</taxon>
        <taxon>Feliformia</taxon>
        <taxon>Felidae</taxon>
        <taxon>Pantherinae</taxon>
        <taxon>Panthera</taxon>
    </lineage>
</organism>
<dbReference type="FunFam" id="3.30.160.60:FF:000249">
    <property type="entry name" value="Zinc finger protein 154"/>
    <property type="match status" value="1"/>
</dbReference>
<evidence type="ECO:0000256" key="11">
    <source>
        <dbReference type="SAM" id="MobiDB-lite"/>
    </source>
</evidence>
<evidence type="ECO:0000256" key="4">
    <source>
        <dbReference type="ARBA" id="ARBA00022737"/>
    </source>
</evidence>
<evidence type="ECO:0000256" key="3">
    <source>
        <dbReference type="ARBA" id="ARBA00022723"/>
    </source>
</evidence>
<feature type="compositionally biased region" description="Polar residues" evidence="11">
    <location>
        <begin position="109"/>
        <end position="121"/>
    </location>
</feature>
<proteinExistence type="inferred from homology"/>
<keyword evidence="9" id="KW-0539">Nucleus</keyword>
<feature type="domain" description="KRAB" evidence="13">
    <location>
        <begin position="41"/>
        <end position="112"/>
    </location>
</feature>
<dbReference type="SMART" id="SM00349">
    <property type="entry name" value="KRAB"/>
    <property type="match status" value="1"/>
</dbReference>
<dbReference type="PROSITE" id="PS50805">
    <property type="entry name" value="KRAB"/>
    <property type="match status" value="1"/>
</dbReference>
<dbReference type="FunFam" id="3.30.160.60:FF:000184">
    <property type="entry name" value="Zinc finger protein 333"/>
    <property type="match status" value="1"/>
</dbReference>
<dbReference type="PANTHER" id="PTHR23235">
    <property type="entry name" value="KRUEPPEL-LIKE TRANSCRIPTION FACTOR"/>
    <property type="match status" value="1"/>
</dbReference>
<keyword evidence="3" id="KW-0479">Metal-binding</keyword>
<dbReference type="FunFam" id="3.30.160.60:FF:000052">
    <property type="entry name" value="zinc finger protein 546 isoform X1"/>
    <property type="match status" value="1"/>
</dbReference>
<dbReference type="PROSITE" id="PS00028">
    <property type="entry name" value="ZINC_FINGER_C2H2_1"/>
    <property type="match status" value="9"/>
</dbReference>
<dbReference type="InterPro" id="IPR001909">
    <property type="entry name" value="KRAB"/>
</dbReference>
<dbReference type="GO" id="GO:0000978">
    <property type="term" value="F:RNA polymerase II cis-regulatory region sequence-specific DNA binding"/>
    <property type="evidence" value="ECO:0007669"/>
    <property type="project" value="TreeGrafter"/>
</dbReference>
<accession>A0A9V1EKA2</accession>
<feature type="domain" description="C2H2-type" evidence="12">
    <location>
        <begin position="421"/>
        <end position="448"/>
    </location>
</feature>
<comment type="similarity">
    <text evidence="2">Belongs to the krueppel C2H2-type zinc-finger protein family.</text>
</comment>
<dbReference type="Proteomes" id="UP001165780">
    <property type="component" value="Unplaced"/>
</dbReference>
<dbReference type="SUPFAM" id="SSF57667">
    <property type="entry name" value="beta-beta-alpha zinc fingers"/>
    <property type="match status" value="5"/>
</dbReference>
<feature type="domain" description="C2H2-type" evidence="12">
    <location>
        <begin position="365"/>
        <end position="392"/>
    </location>
</feature>
<evidence type="ECO:0000259" key="13">
    <source>
        <dbReference type="PROSITE" id="PS50805"/>
    </source>
</evidence>
<dbReference type="FunFam" id="3.30.160.60:FF:001857">
    <property type="entry name" value="Uncharacterized protein"/>
    <property type="match status" value="1"/>
</dbReference>
<dbReference type="KEGG" id="ppad:109254144"/>
<dbReference type="FunFam" id="3.30.160.60:FF:002063">
    <property type="entry name" value="RB associated KRAB zinc finger"/>
    <property type="match status" value="1"/>
</dbReference>
<dbReference type="InterPro" id="IPR036051">
    <property type="entry name" value="KRAB_dom_sf"/>
</dbReference>
<sequence>MATIDLTYDLLSRNPFSHPEENTEIEGMVAVRPKNYNQIAVTFDDVALDFTQEEWILLDLFQRNLYRNVMLENYQNLVTVGYQQSKPSLVARLEQEELRTVEKGVFPEWQTQHQSKESPSLQDLGEGKTAREIQKERTHQGAELSEYEQSGKILSQHLLLKTHMRTENRENTFEHTQYVNSFRPLQKENSTREKLSELSQGGKVFHLTPHSMYERTSLAEKPSENSGCGMTFISHSHFQTQGRSHGGGDLYEWMLPFPGISVPSAGHPVYMQMHTVRDPYECRECGKCYANVKRLNKHISRFHAGIKPFVCSECGKSFYTSSHLYIHFMIHTGEKPYECKECGKHFQWPSMLRNHVQTHTGEKPYKCMICGKALSSSSYLNHHLRIHTGEKPFECQECGKCFAWISGFRRHVQTHSGEKPYKCKECGKALSSSSILKAHLRIHTGERPYKCKECGKAFINSSRLNEHLRIHTGEKPYECKECGKSFHLSSSLIGHLTVHTGVKPYQCKECGKAFAWPSFLKKHLRTHSG</sequence>
<feature type="domain" description="C2H2-type" evidence="12">
    <location>
        <begin position="449"/>
        <end position="476"/>
    </location>
</feature>
<dbReference type="Pfam" id="PF00096">
    <property type="entry name" value="zf-C2H2"/>
    <property type="match status" value="9"/>
</dbReference>
<dbReference type="SUPFAM" id="SSF109640">
    <property type="entry name" value="KRAB domain (Kruppel-associated box)"/>
    <property type="match status" value="1"/>
</dbReference>
<evidence type="ECO:0000313" key="14">
    <source>
        <dbReference type="Proteomes" id="UP001165780"/>
    </source>
</evidence>
<dbReference type="PANTHER" id="PTHR23235:SF178">
    <property type="entry name" value="C2H2-TYPE DOMAIN-CONTAINING PROTEIN-RELATED"/>
    <property type="match status" value="1"/>
</dbReference>
<evidence type="ECO:0000256" key="10">
    <source>
        <dbReference type="PROSITE-ProRule" id="PRU00042"/>
    </source>
</evidence>
<keyword evidence="6" id="KW-0862">Zinc</keyword>
<feature type="domain" description="C2H2-type" evidence="12">
    <location>
        <begin position="477"/>
        <end position="504"/>
    </location>
</feature>
<dbReference type="InterPro" id="IPR013087">
    <property type="entry name" value="Znf_C2H2_type"/>
</dbReference>
<dbReference type="FunFam" id="3.30.160.60:FF:000099">
    <property type="entry name" value="Zinc finger protein 79"/>
    <property type="match status" value="1"/>
</dbReference>
<dbReference type="GO" id="GO:0005634">
    <property type="term" value="C:nucleus"/>
    <property type="evidence" value="ECO:0007669"/>
    <property type="project" value="UniProtKB-SubCell"/>
</dbReference>
<feature type="domain" description="C2H2-type" evidence="12">
    <location>
        <begin position="337"/>
        <end position="364"/>
    </location>
</feature>
<dbReference type="GO" id="GO:0000981">
    <property type="term" value="F:DNA-binding transcription factor activity, RNA polymerase II-specific"/>
    <property type="evidence" value="ECO:0007669"/>
    <property type="project" value="TreeGrafter"/>
</dbReference>
<feature type="domain" description="C2H2-type" evidence="12">
    <location>
        <begin position="280"/>
        <end position="308"/>
    </location>
</feature>
<feature type="domain" description="C2H2-type" evidence="12">
    <location>
        <begin position="393"/>
        <end position="420"/>
    </location>
</feature>
<dbReference type="GeneID" id="109254144"/>
<evidence type="ECO:0000256" key="5">
    <source>
        <dbReference type="ARBA" id="ARBA00022771"/>
    </source>
</evidence>
<feature type="domain" description="C2H2-type" evidence="12">
    <location>
        <begin position="505"/>
        <end position="529"/>
    </location>
</feature>
<evidence type="ECO:0000256" key="6">
    <source>
        <dbReference type="ARBA" id="ARBA00022833"/>
    </source>
</evidence>
<dbReference type="InterPro" id="IPR036236">
    <property type="entry name" value="Znf_C2H2_sf"/>
</dbReference>
<dbReference type="FunFam" id="3.30.160.60:FF:002254">
    <property type="entry name" value="Zinc finger protein 540"/>
    <property type="match status" value="1"/>
</dbReference>